<dbReference type="GO" id="GO:0005886">
    <property type="term" value="C:plasma membrane"/>
    <property type="evidence" value="ECO:0007669"/>
    <property type="project" value="UniProtKB-SubCell"/>
</dbReference>
<comment type="caution">
    <text evidence="9">The sequence shown here is derived from an EMBL/GenBank/DDBJ whole genome shotgun (WGS) entry which is preliminary data.</text>
</comment>
<feature type="domain" description="ABC3 transporter permease C-terminal" evidence="8">
    <location>
        <begin position="788"/>
        <end position="911"/>
    </location>
</feature>
<feature type="transmembrane region" description="Helical" evidence="7">
    <location>
        <begin position="549"/>
        <end position="569"/>
    </location>
</feature>
<dbReference type="Proteomes" id="UP000539111">
    <property type="component" value="Unassembled WGS sequence"/>
</dbReference>
<reference evidence="9 10" key="1">
    <citation type="submission" date="2020-07" db="EMBL/GenBank/DDBJ databases">
        <title>Sequencing the genomes of 1000 actinobacteria strains.</title>
        <authorList>
            <person name="Klenk H.-P."/>
        </authorList>
    </citation>
    <scope>NUCLEOTIDE SEQUENCE [LARGE SCALE GENOMIC DNA]</scope>
    <source>
        <strain evidence="9 10">DSM 26341</strain>
    </source>
</reference>
<evidence type="ECO:0000256" key="2">
    <source>
        <dbReference type="ARBA" id="ARBA00022475"/>
    </source>
</evidence>
<feature type="transmembrane region" description="Helical" evidence="7">
    <location>
        <begin position="387"/>
        <end position="413"/>
    </location>
</feature>
<keyword evidence="4 7" id="KW-1133">Transmembrane helix</keyword>
<feature type="transmembrane region" description="Helical" evidence="7">
    <location>
        <begin position="495"/>
        <end position="515"/>
    </location>
</feature>
<evidence type="ECO:0000313" key="10">
    <source>
        <dbReference type="Proteomes" id="UP000539111"/>
    </source>
</evidence>
<dbReference type="EMBL" id="JACBZP010000001">
    <property type="protein sequence ID" value="NYI68193.1"/>
    <property type="molecule type" value="Genomic_DNA"/>
</dbReference>
<keyword evidence="10" id="KW-1185">Reference proteome</keyword>
<comment type="subcellular location">
    <subcellularLocation>
        <location evidence="1">Cell membrane</location>
        <topology evidence="1">Multi-pass membrane protein</topology>
    </subcellularLocation>
</comment>
<evidence type="ECO:0000256" key="5">
    <source>
        <dbReference type="ARBA" id="ARBA00023136"/>
    </source>
</evidence>
<dbReference type="Pfam" id="PF02687">
    <property type="entry name" value="FtsX"/>
    <property type="match status" value="1"/>
</dbReference>
<proteinExistence type="inferred from homology"/>
<dbReference type="RefSeq" id="WP_179428573.1">
    <property type="nucleotide sequence ID" value="NZ_JACBZP010000001.1"/>
</dbReference>
<keyword evidence="5 7" id="KW-0472">Membrane</keyword>
<dbReference type="InterPro" id="IPR050250">
    <property type="entry name" value="Macrolide_Exporter_MacB"/>
</dbReference>
<evidence type="ECO:0000256" key="1">
    <source>
        <dbReference type="ARBA" id="ARBA00004651"/>
    </source>
</evidence>
<evidence type="ECO:0000256" key="7">
    <source>
        <dbReference type="SAM" id="Phobius"/>
    </source>
</evidence>
<feature type="transmembrane region" description="Helical" evidence="7">
    <location>
        <begin position="419"/>
        <end position="441"/>
    </location>
</feature>
<evidence type="ECO:0000259" key="8">
    <source>
        <dbReference type="Pfam" id="PF02687"/>
    </source>
</evidence>
<evidence type="ECO:0000256" key="3">
    <source>
        <dbReference type="ARBA" id="ARBA00022692"/>
    </source>
</evidence>
<comment type="similarity">
    <text evidence="6">Belongs to the ABC-4 integral membrane protein family.</text>
</comment>
<feature type="transmembrane region" description="Helical" evidence="7">
    <location>
        <begin position="20"/>
        <end position="41"/>
    </location>
</feature>
<dbReference type="PANTHER" id="PTHR30572">
    <property type="entry name" value="MEMBRANE COMPONENT OF TRANSPORTER-RELATED"/>
    <property type="match status" value="1"/>
</dbReference>
<evidence type="ECO:0000313" key="9">
    <source>
        <dbReference type="EMBL" id="NYI68193.1"/>
    </source>
</evidence>
<feature type="transmembrane region" description="Helical" evidence="7">
    <location>
        <begin position="830"/>
        <end position="855"/>
    </location>
</feature>
<evidence type="ECO:0000256" key="6">
    <source>
        <dbReference type="ARBA" id="ARBA00038076"/>
    </source>
</evidence>
<dbReference type="AlphaFoldDB" id="A0A7Z0II39"/>
<keyword evidence="3 7" id="KW-0812">Transmembrane</keyword>
<name>A0A7Z0II39_9MICO</name>
<dbReference type="PANTHER" id="PTHR30572:SF4">
    <property type="entry name" value="ABC TRANSPORTER PERMEASE YTRF"/>
    <property type="match status" value="1"/>
</dbReference>
<dbReference type="InterPro" id="IPR003838">
    <property type="entry name" value="ABC3_permease_C"/>
</dbReference>
<evidence type="ECO:0000256" key="4">
    <source>
        <dbReference type="ARBA" id="ARBA00022989"/>
    </source>
</evidence>
<gene>
    <name evidence="9" type="ORF">BJY26_002499</name>
</gene>
<accession>A0A7Z0II39</accession>
<feature type="transmembrane region" description="Helical" evidence="7">
    <location>
        <begin position="784"/>
        <end position="809"/>
    </location>
</feature>
<feature type="transmembrane region" description="Helical" evidence="7">
    <location>
        <begin position="462"/>
        <end position="480"/>
    </location>
</feature>
<dbReference type="GO" id="GO:0022857">
    <property type="term" value="F:transmembrane transporter activity"/>
    <property type="evidence" value="ECO:0007669"/>
    <property type="project" value="TreeGrafter"/>
</dbReference>
<feature type="transmembrane region" description="Helical" evidence="7">
    <location>
        <begin position="342"/>
        <end position="366"/>
    </location>
</feature>
<organism evidence="9 10">
    <name type="scientific">Spelaeicoccus albus</name>
    <dbReference type="NCBI Taxonomy" id="1280376"/>
    <lineage>
        <taxon>Bacteria</taxon>
        <taxon>Bacillati</taxon>
        <taxon>Actinomycetota</taxon>
        <taxon>Actinomycetes</taxon>
        <taxon>Micrococcales</taxon>
        <taxon>Brevibacteriaceae</taxon>
        <taxon>Spelaeicoccus</taxon>
    </lineage>
</organism>
<feature type="transmembrane region" description="Helical" evidence="7">
    <location>
        <begin position="882"/>
        <end position="906"/>
    </location>
</feature>
<keyword evidence="2" id="KW-1003">Cell membrane</keyword>
<protein>
    <submittedName>
        <fullName evidence="9">Putative ABC transport system permease protein</fullName>
    </submittedName>
</protein>
<sequence>MARKSRTGLPGLLLRQAGSARGASAVVVIIVLVVSALLAAWPRAVDHMFSAELRHDVDNVSPNLRNIEVTTTGTAMQPGQSSNPDRYGWNAATDDVWGTTADQMAHIKRSAPLPLRRMLAAPTYVASTNDYEISPSAMHADLSVRFNAVPDIRSRVHIVHGRRPKSYDGALTDSRPAPIEVMLSTTTAKKMGWKIGRQRTTRTNTVSGIGQLVVRLVGEFRAVDPGADFWAANSGKLYPNIREPANGPKTVEGAAFINPAGWGAFTDYGAGLTLRAQIPLKTGSLQISDAHTIAAQLRSFTSQTFQYPAVSQYRSPTGRSLSTGVIETIDAVTARAASTNKVLALLASAPVGVALAVLALASRIFINRRRHALTLIAARGASSLQRRVPIALEGLALGVPAAILAVGGAYLLIPAHTTVMSLLLPLLAGVLPGMFFAWTAGADPTRPQRSDLQLGSPSHLRWIVEMLVLVATAASVYLVSRQGAAGGAAARIDPLIAVTPLLLALSVCVVALRLFPIPMLMVTRGLGRGRGLIGFLGSARSVRERHAGFIPALVLIVGFGTAAFSGIMLSTVQDGIADAAQQRVGADVQVNGPVFSRKKLAAIRKIRAVDVAAAVSDQGLVTIWAPNNSALETGNVRLFVADLADLADVQQSLPGGIREPRQTSVGAGRQIPVIAGTGVSTKQTHVALSPEHSVAFDYVQVQPHAFGITAGDNWILMDSAAYAKVMGLHNLFPTTLLASTGPGVSDRVAARQLRAVVGSDASYATRESEAASINSQPSTRALQVGLAISLVLSAALAAAATAMMLIVAAPARDRLVAILRSYGVSRRQSGLLVLWEIGPVIVTAAIAGTLLGWLLPLLTTAVVDFRPFTGGQAVPTPSVDPLIMSGSFAVFIGIVTIGVTMAIRIASRVSPAAVLRANEER</sequence>